<keyword evidence="1" id="KW-0812">Transmembrane</keyword>
<comment type="caution">
    <text evidence="2">The sequence shown here is derived from an EMBL/GenBank/DDBJ whole genome shotgun (WGS) entry which is preliminary data.</text>
</comment>
<keyword evidence="1" id="KW-0472">Membrane</keyword>
<evidence type="ECO:0000313" key="2">
    <source>
        <dbReference type="EMBL" id="KAK9097959.1"/>
    </source>
</evidence>
<keyword evidence="3" id="KW-1185">Reference proteome</keyword>
<dbReference type="EMBL" id="JBBNAF010000011">
    <property type="protein sequence ID" value="KAK9097959.1"/>
    <property type="molecule type" value="Genomic_DNA"/>
</dbReference>
<protein>
    <submittedName>
        <fullName evidence="2">Uncharacterized protein</fullName>
    </submittedName>
</protein>
<reference evidence="2 3" key="1">
    <citation type="submission" date="2024-01" db="EMBL/GenBank/DDBJ databases">
        <title>Genome assemblies of Stephania.</title>
        <authorList>
            <person name="Yang L."/>
        </authorList>
    </citation>
    <scope>NUCLEOTIDE SEQUENCE [LARGE SCALE GENOMIC DNA]</scope>
    <source>
        <strain evidence="2">YNDBR</strain>
        <tissue evidence="2">Leaf</tissue>
    </source>
</reference>
<dbReference type="Proteomes" id="UP001420932">
    <property type="component" value="Unassembled WGS sequence"/>
</dbReference>
<feature type="transmembrane region" description="Helical" evidence="1">
    <location>
        <begin position="21"/>
        <end position="49"/>
    </location>
</feature>
<gene>
    <name evidence="2" type="ORF">Syun_025004</name>
</gene>
<sequence>MKRTTSLKELILRTRTTWRRLVITWSSIVFITIIYIILLQALILPLLLISIFDAMVKWICLLGLFLCSVLPLFRGYLDTKYRGLYRRGIVVDSKHLRGLDIDRWKKNDQSAVSRHAVGSFVAASFCIAQMFIYVVFTVFYYECRKSHGEKVEIESEEGHGLLTNQVSNV</sequence>
<evidence type="ECO:0000313" key="3">
    <source>
        <dbReference type="Proteomes" id="UP001420932"/>
    </source>
</evidence>
<evidence type="ECO:0000256" key="1">
    <source>
        <dbReference type="SAM" id="Phobius"/>
    </source>
</evidence>
<keyword evidence="1" id="KW-1133">Transmembrane helix</keyword>
<feature type="transmembrane region" description="Helical" evidence="1">
    <location>
        <begin position="55"/>
        <end position="77"/>
    </location>
</feature>
<feature type="transmembrane region" description="Helical" evidence="1">
    <location>
        <begin position="116"/>
        <end position="141"/>
    </location>
</feature>
<organism evidence="2 3">
    <name type="scientific">Stephania yunnanensis</name>
    <dbReference type="NCBI Taxonomy" id="152371"/>
    <lineage>
        <taxon>Eukaryota</taxon>
        <taxon>Viridiplantae</taxon>
        <taxon>Streptophyta</taxon>
        <taxon>Embryophyta</taxon>
        <taxon>Tracheophyta</taxon>
        <taxon>Spermatophyta</taxon>
        <taxon>Magnoliopsida</taxon>
        <taxon>Ranunculales</taxon>
        <taxon>Menispermaceae</taxon>
        <taxon>Menispermoideae</taxon>
        <taxon>Cissampelideae</taxon>
        <taxon>Stephania</taxon>
    </lineage>
</organism>
<proteinExistence type="predicted"/>
<accession>A0AAP0EZN3</accession>
<dbReference type="AlphaFoldDB" id="A0AAP0EZN3"/>
<name>A0AAP0EZN3_9MAGN</name>